<accession>A0A8C0PE71</accession>
<protein>
    <recommendedName>
        <fullName evidence="16">Phosphatidylserine synthase</fullName>
        <ecNumber evidence="16">2.7.8.29</ecNumber>
    </recommendedName>
    <alternativeName>
        <fullName evidence="16">Serine-exchange enzyme</fullName>
    </alternativeName>
</protein>
<evidence type="ECO:0000256" key="2">
    <source>
        <dbReference type="ARBA" id="ARBA00004916"/>
    </source>
</evidence>
<evidence type="ECO:0000256" key="4">
    <source>
        <dbReference type="ARBA" id="ARBA00008671"/>
    </source>
</evidence>
<evidence type="ECO:0000256" key="12">
    <source>
        <dbReference type="ARBA" id="ARBA00023209"/>
    </source>
</evidence>
<organism evidence="17 18">
    <name type="scientific">Canis lupus familiaris</name>
    <name type="common">Dog</name>
    <name type="synonym">Canis familiaris</name>
    <dbReference type="NCBI Taxonomy" id="9615"/>
    <lineage>
        <taxon>Eukaryota</taxon>
        <taxon>Metazoa</taxon>
        <taxon>Chordata</taxon>
        <taxon>Craniata</taxon>
        <taxon>Vertebrata</taxon>
        <taxon>Euteleostomi</taxon>
        <taxon>Mammalia</taxon>
        <taxon>Eutheria</taxon>
        <taxon>Laurasiatheria</taxon>
        <taxon>Carnivora</taxon>
        <taxon>Caniformia</taxon>
        <taxon>Canidae</taxon>
        <taxon>Canis</taxon>
    </lineage>
</organism>
<dbReference type="GO" id="GO:0006659">
    <property type="term" value="P:phosphatidylserine biosynthetic process"/>
    <property type="evidence" value="ECO:0007669"/>
    <property type="project" value="UniProtKB-UniRule"/>
</dbReference>
<feature type="transmembrane region" description="Helical" evidence="16">
    <location>
        <begin position="100"/>
        <end position="121"/>
    </location>
</feature>
<keyword evidence="9 16" id="KW-1133">Transmembrane helix</keyword>
<sequence>MASCVGSRTLSKDDVNYKMHFRMINEQQVEDITIDFFYRPHTITLLSFTIVSLMYFAFTRDDSVPEDNIWRGILSVVFFFLIISVLAFPNGPFTRPHPALWRMVFGLSVLYFLFLVFLLFLNFDQVKSLMYWLDPNLRYATREADIMEYAVNCHVITWERIISHFDIFAFGHFWGWAMKALLIRSYGLCWTISITWELTELFFMHLLPNFAECWWDQVILDILLCNGGGIWLGMVVCRFLEMRTYHWASFKDIHTTTGKIKRAVLQFTPASWTYVRWFDPKSSFQRVAGIYLFMIIWQLTELNTFFLKHIFVFQASHPLSWCRILFIGGITAPTVRQYYAYLTDTQCKRVGTQCWVFGPSPPSCVCTAWCGTQSTTATGRRRTQNATMAPTARKSPGLMRKVQKVLKTAHPSTQATTRATLPEEGIGIPSRKSPTDLERNEGAWFTWTSRRVPRTGRVDRWCGPPCAEGKQVVPSGRAQGPGVITGQRESCFPQTWSRPAGPRLGSFANAGSRPASALGMWSLVGAQSSAGRDGPGARLSGPQRAWVSCGCGSSTHLPSNVQAGDRFLLLGTCLSHPADWFRVRLLFCLVLSSCFFGFK</sequence>
<dbReference type="PANTHER" id="PTHR15362">
    <property type="entry name" value="PHOSPHATIDYLINOSITOL SYNTHASE"/>
    <property type="match status" value="1"/>
</dbReference>
<keyword evidence="10 16" id="KW-0443">Lipid metabolism</keyword>
<comment type="pathway">
    <text evidence="2 16">Phospholipid metabolism; phosphatidylserine biosynthesis.</text>
</comment>
<keyword evidence="12 16" id="KW-0594">Phospholipid biosynthesis</keyword>
<dbReference type="InterPro" id="IPR004277">
    <property type="entry name" value="PSS"/>
</dbReference>
<comment type="function">
    <text evidence="16">Catalyzes a base-exchange reaction in which the polar head group of phosphatidylethanolamine (PE) is replaced by L-serine.</text>
</comment>
<keyword evidence="13 16" id="KW-1208">Phospholipid metabolism</keyword>
<evidence type="ECO:0000256" key="8">
    <source>
        <dbReference type="ARBA" id="ARBA00022824"/>
    </source>
</evidence>
<evidence type="ECO:0000256" key="10">
    <source>
        <dbReference type="ARBA" id="ARBA00023098"/>
    </source>
</evidence>
<name>A0A8C0PE71_CANLF</name>
<keyword evidence="8 16" id="KW-0256">Endoplasmic reticulum</keyword>
<evidence type="ECO:0000256" key="11">
    <source>
        <dbReference type="ARBA" id="ARBA00023136"/>
    </source>
</evidence>
<comment type="caution">
    <text evidence="16">Lacks conserved residue(s) required for the propagation of feature annotation.</text>
</comment>
<evidence type="ECO:0000256" key="15">
    <source>
        <dbReference type="ARBA" id="ARBA00035991"/>
    </source>
</evidence>
<evidence type="ECO:0000256" key="6">
    <source>
        <dbReference type="ARBA" id="ARBA00022679"/>
    </source>
</evidence>
<feature type="transmembrane region" description="Helical" evidence="16">
    <location>
        <begin position="69"/>
        <end position="88"/>
    </location>
</feature>
<feature type="transmembrane region" description="Helical" evidence="16">
    <location>
        <begin position="188"/>
        <end position="207"/>
    </location>
</feature>
<keyword evidence="5 16" id="KW-0444">Lipid biosynthesis</keyword>
<keyword evidence="6 16" id="KW-0808">Transferase</keyword>
<dbReference type="AlphaFoldDB" id="A0A8C0PE71"/>
<evidence type="ECO:0000256" key="16">
    <source>
        <dbReference type="RuleBase" id="RU368094"/>
    </source>
</evidence>
<evidence type="ECO:0000256" key="3">
    <source>
        <dbReference type="ARBA" id="ARBA00005189"/>
    </source>
</evidence>
<evidence type="ECO:0000313" key="17">
    <source>
        <dbReference type="Ensembl" id="ENSCAFP00030033752.1"/>
    </source>
</evidence>
<comment type="similarity">
    <text evidence="4 16">Belongs to the phosphatidyl serine synthase family.</text>
</comment>
<dbReference type="GO" id="GO:0106245">
    <property type="term" value="F:L-serine-phosphatidylethanolamine phosphatidyltransferase activity"/>
    <property type="evidence" value="ECO:0007669"/>
    <property type="project" value="UniProtKB-UniRule"/>
</dbReference>
<evidence type="ECO:0000256" key="5">
    <source>
        <dbReference type="ARBA" id="ARBA00022516"/>
    </source>
</evidence>
<evidence type="ECO:0000313" key="18">
    <source>
        <dbReference type="Proteomes" id="UP000694429"/>
    </source>
</evidence>
<dbReference type="PANTHER" id="PTHR15362:SF15">
    <property type="entry name" value="PHOSPHATIDYLSERINE SYNTHASE 1"/>
    <property type="match status" value="1"/>
</dbReference>
<dbReference type="Pfam" id="PF03034">
    <property type="entry name" value="PSS"/>
    <property type="match status" value="1"/>
</dbReference>
<evidence type="ECO:0000256" key="1">
    <source>
        <dbReference type="ARBA" id="ARBA00004477"/>
    </source>
</evidence>
<dbReference type="GO" id="GO:0005789">
    <property type="term" value="C:endoplasmic reticulum membrane"/>
    <property type="evidence" value="ECO:0007669"/>
    <property type="project" value="UniProtKB-SubCell"/>
</dbReference>
<dbReference type="UniPathway" id="UPA00948"/>
<keyword evidence="11 16" id="KW-0472">Membrane</keyword>
<feature type="transmembrane region" description="Helical" evidence="16">
    <location>
        <begin position="36"/>
        <end position="57"/>
    </location>
</feature>
<reference evidence="17" key="2">
    <citation type="submission" date="2025-08" db="UniProtKB">
        <authorList>
            <consortium name="Ensembl"/>
        </authorList>
    </citation>
    <scope>IDENTIFICATION</scope>
</reference>
<feature type="transmembrane region" description="Helical" evidence="16">
    <location>
        <begin position="288"/>
        <end position="307"/>
    </location>
</feature>
<dbReference type="EC" id="2.7.8.29" evidence="16"/>
<comment type="subcellular location">
    <subcellularLocation>
        <location evidence="1 16">Endoplasmic reticulum membrane</location>
        <topology evidence="1 16">Multi-pass membrane protein</topology>
    </subcellularLocation>
</comment>
<dbReference type="Proteomes" id="UP000694429">
    <property type="component" value="Chromosome 29"/>
</dbReference>
<evidence type="ECO:0000256" key="7">
    <source>
        <dbReference type="ARBA" id="ARBA00022692"/>
    </source>
</evidence>
<comment type="pathway">
    <text evidence="3">Lipid metabolism.</text>
</comment>
<feature type="transmembrane region" description="Helical" evidence="16">
    <location>
        <begin position="219"/>
        <end position="240"/>
    </location>
</feature>
<proteinExistence type="inferred from homology"/>
<reference evidence="17" key="1">
    <citation type="submission" date="2019-03" db="EMBL/GenBank/DDBJ databases">
        <authorList>
            <person name="Warren W.C."/>
            <person name="Johnson G.S."/>
        </authorList>
    </citation>
    <scope>NUCLEOTIDE SEQUENCE [LARGE SCALE GENOMIC DNA]</scope>
    <source>
        <strain evidence="17">Basenji</strain>
    </source>
</reference>
<comment type="catalytic activity">
    <reaction evidence="14">
        <text>a 1,2-diacyl-sn-glycero-3-phosphoethanolamine + L-serine = a 1,2-diacyl-sn-glycero-3-phospho-L-serine + ethanolamine</text>
        <dbReference type="Rhea" id="RHEA:27606"/>
        <dbReference type="ChEBI" id="CHEBI:33384"/>
        <dbReference type="ChEBI" id="CHEBI:57262"/>
        <dbReference type="ChEBI" id="CHEBI:57603"/>
        <dbReference type="ChEBI" id="CHEBI:64612"/>
        <dbReference type="EC" id="2.7.8.29"/>
    </reaction>
    <physiologicalReaction direction="left-to-right" evidence="14">
        <dbReference type="Rhea" id="RHEA:27607"/>
    </physiologicalReaction>
</comment>
<evidence type="ECO:0000256" key="14">
    <source>
        <dbReference type="ARBA" id="ARBA00023686"/>
    </source>
</evidence>
<evidence type="ECO:0000256" key="9">
    <source>
        <dbReference type="ARBA" id="ARBA00022989"/>
    </source>
</evidence>
<keyword evidence="7 16" id="KW-0812">Transmembrane</keyword>
<dbReference type="Ensembl" id="ENSCAFT00030038685.1">
    <property type="protein sequence ID" value="ENSCAFP00030033752.1"/>
    <property type="gene ID" value="ENSCAFG00030021030.1"/>
</dbReference>
<evidence type="ECO:0000256" key="13">
    <source>
        <dbReference type="ARBA" id="ARBA00023264"/>
    </source>
</evidence>
<comment type="catalytic activity">
    <reaction evidence="15">
        <text>a 1,2-diacyl-sn-glycero-3-phosphocholine + L-serine = a 1,2-diacyl-sn-glycero-3-phospho-L-serine + choline</text>
        <dbReference type="Rhea" id="RHEA:45088"/>
        <dbReference type="ChEBI" id="CHEBI:15354"/>
        <dbReference type="ChEBI" id="CHEBI:33384"/>
        <dbReference type="ChEBI" id="CHEBI:57262"/>
        <dbReference type="ChEBI" id="CHEBI:57643"/>
    </reaction>
    <physiologicalReaction direction="left-to-right" evidence="15">
        <dbReference type="Rhea" id="RHEA:45089"/>
    </physiologicalReaction>
</comment>